<sequence>MPDAREYGDRVIPARRQDAAHAEGADRTAGGRGRRPRPRPVGTAPVIARVSAGLRRWLSPTAGAPGAGADPALAARIRIAQFTEIQKQIPALYACLSVNALALAATHWSLAPVWLTAGVLAILVPVCALRALHWYRLDVSRIDDAEADRRLRRTIAITGLLSVAFVGWAMVLDQYGGTFERGHVTIFVAITVIACIFCLMHLPPAALLITGIVSVVFLSYYLLSGNAVFRAIALNIAFVTIVMVRVLLNNFQSFLSLIESQAALIDKQEEMHRLVEENLRLAHTDSLTGVPNRRYFFAELDALCRAPRAPGQVVAVAIFDLDRFKPINDTYGHAVGDRVLIEAADRLRAFAGDGVRVARLGGDEFAVLIEVARLDRPVAAFCAEIAARLKRPVRIGEARLAPGCSGGLAVCAEAECEPHRLFEQADHALYFSKEHRRGMVTVYSKHHDDLIQDGHRLEAALQAADIEDEFTLHYQPILDLSARRIVLVEGLARWTSPTLGDVSPARFIPAAERCGMIHALTLALLARALRDMRDLPPEVGLSFNLSSQDLISPETTSRILDVVGGSGVAPERLTFELTETALMMDFDAAEASIRSLRQRGIRIALDDFGTGYSSLSYVHRLGLDKIKIDRSFTSGLGTRTGESIVRTIFDLCANLGLECVAEGVETDDQLDRLRNFGCHLVQGFLIGRAVPLPLLRDHPMLARSEPPATVATGRAA</sequence>
<feature type="transmembrane region" description="Helical" evidence="2">
    <location>
        <begin position="229"/>
        <end position="248"/>
    </location>
</feature>
<feature type="compositionally biased region" description="Basic and acidic residues" evidence="1">
    <location>
        <begin position="15"/>
        <end position="26"/>
    </location>
</feature>
<feature type="domain" description="EAL" evidence="3">
    <location>
        <begin position="454"/>
        <end position="703"/>
    </location>
</feature>
<dbReference type="Pfam" id="PF00990">
    <property type="entry name" value="GGDEF"/>
    <property type="match status" value="1"/>
</dbReference>
<gene>
    <name evidence="5" type="ORF">EOE48_08895</name>
</gene>
<dbReference type="InterPro" id="IPR052155">
    <property type="entry name" value="Biofilm_reg_signaling"/>
</dbReference>
<keyword evidence="2" id="KW-0472">Membrane</keyword>
<organism evidence="5 6">
    <name type="scientific">Methylobacterium oryzihabitans</name>
    <dbReference type="NCBI Taxonomy" id="2499852"/>
    <lineage>
        <taxon>Bacteria</taxon>
        <taxon>Pseudomonadati</taxon>
        <taxon>Pseudomonadota</taxon>
        <taxon>Alphaproteobacteria</taxon>
        <taxon>Hyphomicrobiales</taxon>
        <taxon>Methylobacteriaceae</taxon>
        <taxon>Methylobacterium</taxon>
    </lineage>
</organism>
<evidence type="ECO:0000259" key="3">
    <source>
        <dbReference type="PROSITE" id="PS50883"/>
    </source>
</evidence>
<dbReference type="SMART" id="SM00267">
    <property type="entry name" value="GGDEF"/>
    <property type="match status" value="1"/>
</dbReference>
<dbReference type="CDD" id="cd01949">
    <property type="entry name" value="GGDEF"/>
    <property type="match status" value="1"/>
</dbReference>
<name>A0A437P9Q5_9HYPH</name>
<dbReference type="SUPFAM" id="SSF141868">
    <property type="entry name" value="EAL domain-like"/>
    <property type="match status" value="1"/>
</dbReference>
<feature type="transmembrane region" description="Helical" evidence="2">
    <location>
        <begin position="91"/>
        <end position="108"/>
    </location>
</feature>
<dbReference type="PANTHER" id="PTHR44757:SF2">
    <property type="entry name" value="BIOFILM ARCHITECTURE MAINTENANCE PROTEIN MBAA"/>
    <property type="match status" value="1"/>
</dbReference>
<evidence type="ECO:0000313" key="6">
    <source>
        <dbReference type="Proteomes" id="UP000286997"/>
    </source>
</evidence>
<dbReference type="Pfam" id="PF00563">
    <property type="entry name" value="EAL"/>
    <property type="match status" value="1"/>
</dbReference>
<dbReference type="SMART" id="SM00052">
    <property type="entry name" value="EAL"/>
    <property type="match status" value="1"/>
</dbReference>
<evidence type="ECO:0000259" key="4">
    <source>
        <dbReference type="PROSITE" id="PS50887"/>
    </source>
</evidence>
<feature type="transmembrane region" description="Helical" evidence="2">
    <location>
        <begin position="114"/>
        <end position="133"/>
    </location>
</feature>
<proteinExistence type="predicted"/>
<dbReference type="InterPro" id="IPR035919">
    <property type="entry name" value="EAL_sf"/>
</dbReference>
<dbReference type="InterPro" id="IPR000160">
    <property type="entry name" value="GGDEF_dom"/>
</dbReference>
<dbReference type="AlphaFoldDB" id="A0A437P9Q5"/>
<protein>
    <submittedName>
        <fullName evidence="5">EAL domain-containing protein</fullName>
    </submittedName>
</protein>
<dbReference type="InterPro" id="IPR029787">
    <property type="entry name" value="Nucleotide_cyclase"/>
</dbReference>
<comment type="caution">
    <text evidence="5">The sequence shown here is derived from an EMBL/GenBank/DDBJ whole genome shotgun (WGS) entry which is preliminary data.</text>
</comment>
<feature type="transmembrane region" description="Helical" evidence="2">
    <location>
        <begin position="205"/>
        <end position="223"/>
    </location>
</feature>
<feature type="transmembrane region" description="Helical" evidence="2">
    <location>
        <begin position="154"/>
        <end position="171"/>
    </location>
</feature>
<dbReference type="PROSITE" id="PS50887">
    <property type="entry name" value="GGDEF"/>
    <property type="match status" value="1"/>
</dbReference>
<evidence type="ECO:0000256" key="1">
    <source>
        <dbReference type="SAM" id="MobiDB-lite"/>
    </source>
</evidence>
<feature type="region of interest" description="Disordered" evidence="1">
    <location>
        <begin position="1"/>
        <end position="42"/>
    </location>
</feature>
<dbReference type="SUPFAM" id="SSF55073">
    <property type="entry name" value="Nucleotide cyclase"/>
    <property type="match status" value="1"/>
</dbReference>
<accession>A0A437P9Q5</accession>
<evidence type="ECO:0000256" key="2">
    <source>
        <dbReference type="SAM" id="Phobius"/>
    </source>
</evidence>
<dbReference type="Gene3D" id="3.20.20.450">
    <property type="entry name" value="EAL domain"/>
    <property type="match status" value="1"/>
</dbReference>
<dbReference type="OrthoDB" id="9814202at2"/>
<dbReference type="EMBL" id="SACP01000007">
    <property type="protein sequence ID" value="RVU19009.1"/>
    <property type="molecule type" value="Genomic_DNA"/>
</dbReference>
<dbReference type="Gene3D" id="3.30.70.270">
    <property type="match status" value="1"/>
</dbReference>
<dbReference type="PANTHER" id="PTHR44757">
    <property type="entry name" value="DIGUANYLATE CYCLASE DGCP"/>
    <property type="match status" value="1"/>
</dbReference>
<keyword evidence="2" id="KW-0812">Transmembrane</keyword>
<keyword evidence="2" id="KW-1133">Transmembrane helix</keyword>
<dbReference type="Proteomes" id="UP000286997">
    <property type="component" value="Unassembled WGS sequence"/>
</dbReference>
<dbReference type="InterPro" id="IPR043128">
    <property type="entry name" value="Rev_trsase/Diguanyl_cyclase"/>
</dbReference>
<dbReference type="InterPro" id="IPR001633">
    <property type="entry name" value="EAL_dom"/>
</dbReference>
<evidence type="ECO:0000313" key="5">
    <source>
        <dbReference type="EMBL" id="RVU19009.1"/>
    </source>
</evidence>
<reference evidence="5 6" key="1">
    <citation type="submission" date="2019-01" db="EMBL/GenBank/DDBJ databases">
        <authorList>
            <person name="Chen W.-M."/>
        </authorList>
    </citation>
    <scope>NUCLEOTIDE SEQUENCE [LARGE SCALE GENOMIC DNA]</scope>
    <source>
        <strain evidence="5 6">TER-1</strain>
    </source>
</reference>
<feature type="domain" description="GGDEF" evidence="4">
    <location>
        <begin position="312"/>
        <end position="445"/>
    </location>
</feature>
<keyword evidence="6" id="KW-1185">Reference proteome</keyword>
<dbReference type="PROSITE" id="PS50883">
    <property type="entry name" value="EAL"/>
    <property type="match status" value="1"/>
</dbReference>
<dbReference type="CDD" id="cd01948">
    <property type="entry name" value="EAL"/>
    <property type="match status" value="1"/>
</dbReference>
<dbReference type="NCBIfam" id="TIGR00254">
    <property type="entry name" value="GGDEF"/>
    <property type="match status" value="1"/>
</dbReference>